<evidence type="ECO:0000256" key="6">
    <source>
        <dbReference type="PROSITE-ProRule" id="PRU00169"/>
    </source>
</evidence>
<dbReference type="InterPro" id="IPR011006">
    <property type="entry name" value="CheY-like_superfamily"/>
</dbReference>
<dbReference type="SMART" id="SM00862">
    <property type="entry name" value="Trans_reg_C"/>
    <property type="match status" value="1"/>
</dbReference>
<dbReference type="SMART" id="SM00448">
    <property type="entry name" value="REC"/>
    <property type="match status" value="1"/>
</dbReference>
<dbReference type="InterPro" id="IPR039420">
    <property type="entry name" value="WalR-like"/>
</dbReference>
<evidence type="ECO:0000259" key="9">
    <source>
        <dbReference type="PROSITE" id="PS51755"/>
    </source>
</evidence>
<reference evidence="10 11" key="1">
    <citation type="submission" date="2019-01" db="EMBL/GenBank/DDBJ databases">
        <title>Draft genome sequence of Lactobacillus paraplantarum OSY-TC318, a Producer of the novel lantibiotic Paraplantaracin TC318.</title>
        <authorList>
            <person name="Hussein W.E."/>
            <person name="Huang E."/>
            <person name="Yousef A.E."/>
        </authorList>
    </citation>
    <scope>NUCLEOTIDE SEQUENCE [LARGE SCALE GENOMIC DNA]</scope>
    <source>
        <strain evidence="10 11">OSY-TC318</strain>
    </source>
</reference>
<dbReference type="GO" id="GO:0000976">
    <property type="term" value="F:transcription cis-regulatory region binding"/>
    <property type="evidence" value="ECO:0007669"/>
    <property type="project" value="TreeGrafter"/>
</dbReference>
<keyword evidence="2" id="KW-0902">Two-component regulatory system</keyword>
<evidence type="ECO:0000256" key="3">
    <source>
        <dbReference type="ARBA" id="ARBA00023015"/>
    </source>
</evidence>
<accession>A0A4Q9XZR4</accession>
<evidence type="ECO:0000313" key="11">
    <source>
        <dbReference type="Proteomes" id="UP000292648"/>
    </source>
</evidence>
<dbReference type="GO" id="GO:0000156">
    <property type="term" value="F:phosphorelay response regulator activity"/>
    <property type="evidence" value="ECO:0007669"/>
    <property type="project" value="TreeGrafter"/>
</dbReference>
<dbReference type="GO" id="GO:0006355">
    <property type="term" value="P:regulation of DNA-templated transcription"/>
    <property type="evidence" value="ECO:0007669"/>
    <property type="project" value="InterPro"/>
</dbReference>
<dbReference type="Gene3D" id="1.10.10.10">
    <property type="entry name" value="Winged helix-like DNA-binding domain superfamily/Winged helix DNA-binding domain"/>
    <property type="match status" value="1"/>
</dbReference>
<dbReference type="Gene3D" id="3.40.50.2300">
    <property type="match status" value="1"/>
</dbReference>
<feature type="domain" description="OmpR/PhoB-type" evidence="9">
    <location>
        <begin position="126"/>
        <end position="224"/>
    </location>
</feature>
<gene>
    <name evidence="10" type="ORF">EUZ87_15650</name>
</gene>
<protein>
    <submittedName>
        <fullName evidence="10">Response regulator transcription factor</fullName>
    </submittedName>
</protein>
<feature type="domain" description="Response regulatory" evidence="8">
    <location>
        <begin position="3"/>
        <end position="116"/>
    </location>
</feature>
<dbReference type="InterPro" id="IPR001867">
    <property type="entry name" value="OmpR/PhoB-type_DNA-bd"/>
</dbReference>
<feature type="DNA-binding region" description="OmpR/PhoB-type" evidence="7">
    <location>
        <begin position="126"/>
        <end position="224"/>
    </location>
</feature>
<dbReference type="Proteomes" id="UP000292648">
    <property type="component" value="Unassembled WGS sequence"/>
</dbReference>
<dbReference type="PROSITE" id="PS50110">
    <property type="entry name" value="RESPONSE_REGULATORY"/>
    <property type="match status" value="1"/>
</dbReference>
<evidence type="ECO:0000256" key="5">
    <source>
        <dbReference type="ARBA" id="ARBA00023163"/>
    </source>
</evidence>
<sequence>MDTILIVEDDDIVAELIEDGLSKRGLQAKTIKDFENITITVHLEKPSLILMDIYLPYRDGYYWTRKIREFSTTPIIFLSSAEEKLNTVAALNAGADDFISKPFDFEMLSVKVKSLLRRTYEFDQIESNLHFEGYTLNLVNSQLEFESQTIILTNHELVILRALFENAGHIVSKHTLMTALWNNDDFVDENALQVNLARLRKKIHVTCLDQFIKTRRGQGYILGDI</sequence>
<dbReference type="SUPFAM" id="SSF52172">
    <property type="entry name" value="CheY-like"/>
    <property type="match status" value="1"/>
</dbReference>
<keyword evidence="3" id="KW-0805">Transcription regulation</keyword>
<dbReference type="GO" id="GO:0005829">
    <property type="term" value="C:cytosol"/>
    <property type="evidence" value="ECO:0007669"/>
    <property type="project" value="TreeGrafter"/>
</dbReference>
<evidence type="ECO:0000256" key="4">
    <source>
        <dbReference type="ARBA" id="ARBA00023125"/>
    </source>
</evidence>
<dbReference type="PANTHER" id="PTHR48111:SF43">
    <property type="entry name" value="STAGE 0 SPORULATION PROTEIN A HOMOLOG"/>
    <property type="match status" value="1"/>
</dbReference>
<evidence type="ECO:0000313" key="10">
    <source>
        <dbReference type="EMBL" id="TBX37558.1"/>
    </source>
</evidence>
<evidence type="ECO:0000256" key="2">
    <source>
        <dbReference type="ARBA" id="ARBA00023012"/>
    </source>
</evidence>
<organism evidence="10 11">
    <name type="scientific">Lactiplantibacillus paraplantarum</name>
    <dbReference type="NCBI Taxonomy" id="60520"/>
    <lineage>
        <taxon>Bacteria</taxon>
        <taxon>Bacillati</taxon>
        <taxon>Bacillota</taxon>
        <taxon>Bacilli</taxon>
        <taxon>Lactobacillales</taxon>
        <taxon>Lactobacillaceae</taxon>
        <taxon>Lactiplantibacillus</taxon>
    </lineage>
</organism>
<dbReference type="AlphaFoldDB" id="A0A4Q9XZR4"/>
<keyword evidence="4 7" id="KW-0238">DNA-binding</keyword>
<evidence type="ECO:0000256" key="1">
    <source>
        <dbReference type="ARBA" id="ARBA00022553"/>
    </source>
</evidence>
<dbReference type="EMBL" id="SEHH01000147">
    <property type="protein sequence ID" value="TBX37558.1"/>
    <property type="molecule type" value="Genomic_DNA"/>
</dbReference>
<dbReference type="CDD" id="cd00383">
    <property type="entry name" value="trans_reg_C"/>
    <property type="match status" value="1"/>
</dbReference>
<dbReference type="PROSITE" id="PS51755">
    <property type="entry name" value="OMPR_PHOB"/>
    <property type="match status" value="1"/>
</dbReference>
<name>A0A4Q9XZR4_9LACO</name>
<evidence type="ECO:0000256" key="7">
    <source>
        <dbReference type="PROSITE-ProRule" id="PRU01091"/>
    </source>
</evidence>
<dbReference type="Pfam" id="PF00486">
    <property type="entry name" value="Trans_reg_C"/>
    <property type="match status" value="1"/>
</dbReference>
<dbReference type="GO" id="GO:0032993">
    <property type="term" value="C:protein-DNA complex"/>
    <property type="evidence" value="ECO:0007669"/>
    <property type="project" value="TreeGrafter"/>
</dbReference>
<dbReference type="Pfam" id="PF00072">
    <property type="entry name" value="Response_reg"/>
    <property type="match status" value="1"/>
</dbReference>
<feature type="modified residue" description="4-aspartylphosphate" evidence="6">
    <location>
        <position position="52"/>
    </location>
</feature>
<comment type="caution">
    <text evidence="10">The sequence shown here is derived from an EMBL/GenBank/DDBJ whole genome shotgun (WGS) entry which is preliminary data.</text>
</comment>
<proteinExistence type="predicted"/>
<keyword evidence="5" id="KW-0804">Transcription</keyword>
<keyword evidence="1 6" id="KW-0597">Phosphoprotein</keyword>
<evidence type="ECO:0000259" key="8">
    <source>
        <dbReference type="PROSITE" id="PS50110"/>
    </source>
</evidence>
<dbReference type="InterPro" id="IPR001789">
    <property type="entry name" value="Sig_transdc_resp-reg_receiver"/>
</dbReference>
<dbReference type="InterPro" id="IPR036388">
    <property type="entry name" value="WH-like_DNA-bd_sf"/>
</dbReference>
<dbReference type="PANTHER" id="PTHR48111">
    <property type="entry name" value="REGULATOR OF RPOS"/>
    <property type="match status" value="1"/>
</dbReference>